<evidence type="ECO:0000256" key="1">
    <source>
        <dbReference type="ARBA" id="ARBA00004071"/>
    </source>
</evidence>
<keyword evidence="9" id="KW-1185">Reference proteome</keyword>
<dbReference type="SMART" id="SM00812">
    <property type="entry name" value="Alpha_L_fucos"/>
    <property type="match status" value="1"/>
</dbReference>
<evidence type="ECO:0000256" key="3">
    <source>
        <dbReference type="ARBA" id="ARBA00012662"/>
    </source>
</evidence>
<dbReference type="PRINTS" id="PR00741">
    <property type="entry name" value="GLHYDRLASE29"/>
</dbReference>
<dbReference type="GO" id="GO:0004560">
    <property type="term" value="F:alpha-L-fucosidase activity"/>
    <property type="evidence" value="ECO:0007669"/>
    <property type="project" value="InterPro"/>
</dbReference>
<dbReference type="GO" id="GO:0016139">
    <property type="term" value="P:glycoside catabolic process"/>
    <property type="evidence" value="ECO:0007669"/>
    <property type="project" value="TreeGrafter"/>
</dbReference>
<comment type="similarity">
    <text evidence="2">Belongs to the glycosyl hydrolase 29 family.</text>
</comment>
<dbReference type="Pfam" id="PF01120">
    <property type="entry name" value="Alpha_L_fucos"/>
    <property type="match status" value="1"/>
</dbReference>
<dbReference type="Proteomes" id="UP000027446">
    <property type="component" value="Unassembled WGS sequence"/>
</dbReference>
<evidence type="ECO:0000256" key="6">
    <source>
        <dbReference type="ARBA" id="ARBA00023295"/>
    </source>
</evidence>
<evidence type="ECO:0000256" key="2">
    <source>
        <dbReference type="ARBA" id="ARBA00007951"/>
    </source>
</evidence>
<gene>
    <name evidence="8" type="ORF">HAD_14242</name>
</gene>
<dbReference type="InterPro" id="IPR000933">
    <property type="entry name" value="Glyco_hydro_29"/>
</dbReference>
<reference evidence="8 9" key="1">
    <citation type="journal article" date="2014" name="Antonie Van Leeuwenhoek">
        <title>Hyphomonas beringensis sp. nov. and Hyphomonas chukchiensis sp. nov., isolated from surface seawater of the Bering Sea and Chukchi Sea.</title>
        <authorList>
            <person name="Li C."/>
            <person name="Lai Q."/>
            <person name="Li G."/>
            <person name="Dong C."/>
            <person name="Wang J."/>
            <person name="Liao Y."/>
            <person name="Shao Z."/>
        </authorList>
    </citation>
    <scope>NUCLEOTIDE SEQUENCE [LARGE SCALE GENOMIC DNA]</scope>
    <source>
        <strain evidence="8 9">MHS-3</strain>
    </source>
</reference>
<dbReference type="EC" id="3.2.1.51" evidence="3"/>
<keyword evidence="5" id="KW-0378">Hydrolase</keyword>
<evidence type="ECO:0000313" key="9">
    <source>
        <dbReference type="Proteomes" id="UP000027446"/>
    </source>
</evidence>
<evidence type="ECO:0000313" key="8">
    <source>
        <dbReference type="EMBL" id="KCZ82854.1"/>
    </source>
</evidence>
<comment type="caution">
    <text evidence="8">The sequence shown here is derived from an EMBL/GenBank/DDBJ whole genome shotgun (WGS) entry which is preliminary data.</text>
</comment>
<feature type="non-terminal residue" evidence="8">
    <location>
        <position position="470"/>
    </location>
</feature>
<dbReference type="InterPro" id="IPR057739">
    <property type="entry name" value="Glyco_hydro_29_N"/>
</dbReference>
<keyword evidence="6" id="KW-0326">Glycosidase</keyword>
<dbReference type="InterPro" id="IPR017853">
    <property type="entry name" value="GH"/>
</dbReference>
<dbReference type="AlphaFoldDB" id="A0A069E0H3"/>
<dbReference type="RefSeq" id="WP_051596335.1">
    <property type="nucleotide sequence ID" value="NZ_ARYH01000003.1"/>
</dbReference>
<dbReference type="SUPFAM" id="SSF51445">
    <property type="entry name" value="(Trans)glycosidases"/>
    <property type="match status" value="1"/>
</dbReference>
<sequence>MSDKALYQPTAESLSSHEVPDWFLDAKFGIFIHWGPYSIPAFAPHKLAIDKIDPADEKQGFANTPYAAWYQNTMLFEDGATARYHAETYGSDYPYERFGEAFNASLSGWDPVAWARLFRRSGAGYVVLVTKHHDGFALWPSEVENPNRPGWHTERDVVGELAEAVRAEGLKFGVYYSGGVDWTFKHQRIESFMDFMTSIPGEAEGYTDYATAQYEELITRYRPDYLWNDIAYPSAQASYDVLAKYYNAVPEGLTNDRWIAPDGQLPADAFDKPEGLTGLLPPKPAVWDVRTPEYGMFDRILPFVWETTRGMGHSFAYNRNETDADYLTRDDLVAMLARAACFNGNVLLNVGPRGDTVIPPGQAERLEAAGAWLETAGPSILGTRPVELPEREAGGVPVGATRRDGALYLHVFGVPEAQTLKVSLPEGLGPVTSVTQYGGEVSDWSVDAGRLSLTVPTWADTAVQSFKLES</sequence>
<accession>A0A069E0H3</accession>
<evidence type="ECO:0000256" key="5">
    <source>
        <dbReference type="ARBA" id="ARBA00022801"/>
    </source>
</evidence>
<name>A0A069E0H3_9PROT</name>
<organism evidence="8 9">
    <name type="scientific">Hyphomonas adhaerens MHS-3</name>
    <dbReference type="NCBI Taxonomy" id="1280949"/>
    <lineage>
        <taxon>Bacteria</taxon>
        <taxon>Pseudomonadati</taxon>
        <taxon>Pseudomonadota</taxon>
        <taxon>Alphaproteobacteria</taxon>
        <taxon>Hyphomonadales</taxon>
        <taxon>Hyphomonadaceae</taxon>
        <taxon>Hyphomonas</taxon>
    </lineage>
</organism>
<protein>
    <recommendedName>
        <fullName evidence="3">alpha-L-fucosidase</fullName>
        <ecNumber evidence="3">3.2.1.51</ecNumber>
    </recommendedName>
</protein>
<dbReference type="PANTHER" id="PTHR10030:SF37">
    <property type="entry name" value="ALPHA-L-FUCOSIDASE-RELATED"/>
    <property type="match status" value="1"/>
</dbReference>
<comment type="function">
    <text evidence="1">Alpha-L-fucosidase is responsible for hydrolyzing the alpha-1,6-linked fucose joined to the reducing-end N-acetylglucosamine of the carbohydrate moieties of glycoproteins.</text>
</comment>
<dbReference type="Gene3D" id="3.20.20.80">
    <property type="entry name" value="Glycosidases"/>
    <property type="match status" value="1"/>
</dbReference>
<evidence type="ECO:0000259" key="7">
    <source>
        <dbReference type="Pfam" id="PF01120"/>
    </source>
</evidence>
<evidence type="ECO:0000256" key="4">
    <source>
        <dbReference type="ARBA" id="ARBA00022729"/>
    </source>
</evidence>
<proteinExistence type="inferred from homology"/>
<dbReference type="GO" id="GO:0006004">
    <property type="term" value="P:fucose metabolic process"/>
    <property type="evidence" value="ECO:0007669"/>
    <property type="project" value="InterPro"/>
</dbReference>
<keyword evidence="4" id="KW-0732">Signal</keyword>
<dbReference type="PANTHER" id="PTHR10030">
    <property type="entry name" value="ALPHA-L-FUCOSIDASE"/>
    <property type="match status" value="1"/>
</dbReference>
<dbReference type="GO" id="GO:0005764">
    <property type="term" value="C:lysosome"/>
    <property type="evidence" value="ECO:0007669"/>
    <property type="project" value="TreeGrafter"/>
</dbReference>
<feature type="domain" description="Glycoside hydrolase family 29 N-terminal" evidence="7">
    <location>
        <begin position="4"/>
        <end position="377"/>
    </location>
</feature>
<dbReference type="InterPro" id="IPR016286">
    <property type="entry name" value="FUC_metazoa-typ"/>
</dbReference>
<dbReference type="eggNOG" id="COG3669">
    <property type="taxonomic scope" value="Bacteria"/>
</dbReference>
<dbReference type="STRING" id="1280949.HAD_14242"/>
<dbReference type="OrthoDB" id="7176684at2"/>
<dbReference type="PIRSF" id="PIRSF001092">
    <property type="entry name" value="Alpha-L-fucosidase"/>
    <property type="match status" value="1"/>
</dbReference>
<dbReference type="EMBL" id="ARYH01000003">
    <property type="protein sequence ID" value="KCZ82854.1"/>
    <property type="molecule type" value="Genomic_DNA"/>
</dbReference>